<evidence type="ECO:0000256" key="3">
    <source>
        <dbReference type="ARBA" id="ARBA00023015"/>
    </source>
</evidence>
<dbReference type="InterPro" id="IPR050624">
    <property type="entry name" value="HTH-type_Tx_Regulator"/>
</dbReference>
<dbReference type="RefSeq" id="WP_109339807.1">
    <property type="nucleotide sequence ID" value="NZ_CP029347.1"/>
</dbReference>
<evidence type="ECO:0000256" key="5">
    <source>
        <dbReference type="ARBA" id="ARBA00023163"/>
    </source>
</evidence>
<proteinExistence type="inferred from homology"/>
<dbReference type="GO" id="GO:0003677">
    <property type="term" value="F:DNA binding"/>
    <property type="evidence" value="ECO:0007669"/>
    <property type="project" value="UniProtKB-UniRule"/>
</dbReference>
<dbReference type="InterPro" id="IPR017757">
    <property type="entry name" value="Tscrpt_rep_BetI"/>
</dbReference>
<dbReference type="GO" id="GO:0019285">
    <property type="term" value="P:glycine betaine biosynthetic process from choline"/>
    <property type="evidence" value="ECO:0007669"/>
    <property type="project" value="UniProtKB-UniRule"/>
</dbReference>
<reference evidence="10 11" key="1">
    <citation type="submission" date="2018-05" db="EMBL/GenBank/DDBJ databases">
        <title>Salinimonas sp. HMF8227 Genome sequencing and assembly.</title>
        <authorList>
            <person name="Kang H."/>
            <person name="Kang J."/>
            <person name="Cha I."/>
            <person name="Kim H."/>
            <person name="Joh K."/>
        </authorList>
    </citation>
    <scope>NUCLEOTIDE SEQUENCE [LARGE SCALE GENOMIC DNA]</scope>
    <source>
        <strain evidence="10 11">HMF8227</strain>
    </source>
</reference>
<keyword evidence="11" id="KW-1185">Reference proteome</keyword>
<evidence type="ECO:0000256" key="8">
    <source>
        <dbReference type="PROSITE-ProRule" id="PRU00335"/>
    </source>
</evidence>
<dbReference type="SUPFAM" id="SSF48498">
    <property type="entry name" value="Tetracyclin repressor-like, C-terminal domain"/>
    <property type="match status" value="1"/>
</dbReference>
<dbReference type="NCBIfam" id="NF001978">
    <property type="entry name" value="PRK00767.1"/>
    <property type="match status" value="1"/>
</dbReference>
<dbReference type="EMBL" id="CP029347">
    <property type="protein sequence ID" value="AWL12212.1"/>
    <property type="molecule type" value="Genomic_DNA"/>
</dbReference>
<comment type="pathway">
    <text evidence="1 7">Amine and polyamine biosynthesis; betaine biosynthesis via choline pathway [regulation].</text>
</comment>
<dbReference type="InterPro" id="IPR039538">
    <property type="entry name" value="BetI_C"/>
</dbReference>
<dbReference type="InterPro" id="IPR009057">
    <property type="entry name" value="Homeodomain-like_sf"/>
</dbReference>
<keyword evidence="5 7" id="KW-0804">Transcription</keyword>
<feature type="domain" description="HTH tetR-type" evidence="9">
    <location>
        <begin position="8"/>
        <end position="68"/>
    </location>
</feature>
<dbReference type="Pfam" id="PF13977">
    <property type="entry name" value="TetR_C_6"/>
    <property type="match status" value="1"/>
</dbReference>
<evidence type="ECO:0000256" key="1">
    <source>
        <dbReference type="ARBA" id="ARBA00004719"/>
    </source>
</evidence>
<evidence type="ECO:0000256" key="7">
    <source>
        <dbReference type="HAMAP-Rule" id="MF_00768"/>
    </source>
</evidence>
<dbReference type="GO" id="GO:0045892">
    <property type="term" value="P:negative regulation of DNA-templated transcription"/>
    <property type="evidence" value="ECO:0007669"/>
    <property type="project" value="UniProtKB-UniRule"/>
</dbReference>
<dbReference type="Gene3D" id="1.10.357.10">
    <property type="entry name" value="Tetracycline Repressor, domain 2"/>
    <property type="match status" value="1"/>
</dbReference>
<name>A0A2S2E3W8_9ALTE</name>
<dbReference type="GO" id="GO:0003700">
    <property type="term" value="F:DNA-binding transcription factor activity"/>
    <property type="evidence" value="ECO:0007669"/>
    <property type="project" value="UniProtKB-UniRule"/>
</dbReference>
<dbReference type="KEGG" id="salh:HMF8227_01739"/>
<evidence type="ECO:0000256" key="6">
    <source>
        <dbReference type="ARBA" id="ARBA00024936"/>
    </source>
</evidence>
<dbReference type="PANTHER" id="PTHR43479:SF11">
    <property type="entry name" value="ACREF_ENVCD OPERON REPRESSOR-RELATED"/>
    <property type="match status" value="1"/>
</dbReference>
<organism evidence="10 11">
    <name type="scientific">Saliniradius amylolyticus</name>
    <dbReference type="NCBI Taxonomy" id="2183582"/>
    <lineage>
        <taxon>Bacteria</taxon>
        <taxon>Pseudomonadati</taxon>
        <taxon>Pseudomonadota</taxon>
        <taxon>Gammaproteobacteria</taxon>
        <taxon>Alteromonadales</taxon>
        <taxon>Alteromonadaceae</taxon>
        <taxon>Saliniradius</taxon>
    </lineage>
</organism>
<accession>A0A2S2E3W8</accession>
<evidence type="ECO:0000256" key="2">
    <source>
        <dbReference type="ARBA" id="ARBA00022491"/>
    </source>
</evidence>
<dbReference type="PANTHER" id="PTHR43479">
    <property type="entry name" value="ACREF/ENVCD OPERON REPRESSOR-RELATED"/>
    <property type="match status" value="1"/>
</dbReference>
<dbReference type="UniPathway" id="UPA00529"/>
<dbReference type="SUPFAM" id="SSF46689">
    <property type="entry name" value="Homeodomain-like"/>
    <property type="match status" value="1"/>
</dbReference>
<dbReference type="AlphaFoldDB" id="A0A2S2E3W8"/>
<dbReference type="PROSITE" id="PS50977">
    <property type="entry name" value="HTH_TETR_2"/>
    <property type="match status" value="1"/>
</dbReference>
<evidence type="ECO:0000313" key="11">
    <source>
        <dbReference type="Proteomes" id="UP000245728"/>
    </source>
</evidence>
<keyword evidence="4 7" id="KW-0238">DNA-binding</keyword>
<dbReference type="Proteomes" id="UP000245728">
    <property type="component" value="Chromosome"/>
</dbReference>
<feature type="DNA-binding region" description="H-T-H motif" evidence="7 8">
    <location>
        <begin position="31"/>
        <end position="50"/>
    </location>
</feature>
<keyword evidence="3 7" id="KW-0805">Transcription regulation</keyword>
<dbReference type="OrthoDB" id="7618612at2"/>
<dbReference type="Pfam" id="PF00440">
    <property type="entry name" value="TetR_N"/>
    <property type="match status" value="1"/>
</dbReference>
<dbReference type="PROSITE" id="PS01081">
    <property type="entry name" value="HTH_TETR_1"/>
    <property type="match status" value="1"/>
</dbReference>
<dbReference type="NCBIfam" id="TIGR03384">
    <property type="entry name" value="betaine_BetI"/>
    <property type="match status" value="1"/>
</dbReference>
<evidence type="ECO:0000259" key="9">
    <source>
        <dbReference type="PROSITE" id="PS50977"/>
    </source>
</evidence>
<evidence type="ECO:0000256" key="4">
    <source>
        <dbReference type="ARBA" id="ARBA00023125"/>
    </source>
</evidence>
<evidence type="ECO:0000313" key="10">
    <source>
        <dbReference type="EMBL" id="AWL12212.1"/>
    </source>
</evidence>
<comment type="function">
    <text evidence="6">Repressor involved in the biosynthesis of the osmoprotectant glycine betaine. It represses transcription of the choline transporter BetT and the genes of BetAB involved in the synthesis of glycine betaine.</text>
</comment>
<comment type="function">
    <text evidence="7">Repressor involved in choline regulation of the bet genes.</text>
</comment>
<gene>
    <name evidence="7" type="primary">betI</name>
    <name evidence="10" type="ORF">HMF8227_01739</name>
</gene>
<sequence>MPKVGMEPVRRKQLILATLESVAEVGLQHTTINTISKKAGLSSGIISHYFGGKKELILATVRYLLTELHNNLVKHIADEPVDAKTRLYRIVETNFASVQREDRATKTWLSFWAESMHDPALHRLQRVNSKRLESNLKYAFKQMMSRDNAQQAASTTAAIIDGFWLRAALLGGDELFDQAERRTKTHIDTLIQAYGV</sequence>
<dbReference type="InterPro" id="IPR001647">
    <property type="entry name" value="HTH_TetR"/>
</dbReference>
<keyword evidence="2 7" id="KW-0678">Repressor</keyword>
<dbReference type="HAMAP" id="MF_00768">
    <property type="entry name" value="HTH_type_BetI"/>
    <property type="match status" value="1"/>
</dbReference>
<protein>
    <recommendedName>
        <fullName evidence="7">HTH-type transcriptional regulator BetI</fullName>
    </recommendedName>
</protein>
<dbReference type="InterPro" id="IPR036271">
    <property type="entry name" value="Tet_transcr_reg_TetR-rel_C_sf"/>
</dbReference>
<dbReference type="InterPro" id="IPR023772">
    <property type="entry name" value="DNA-bd_HTH_TetR-type_CS"/>
</dbReference>